<proteinExistence type="predicted"/>
<gene>
    <name evidence="3" type="ORF">GBAR_LOCUS9038</name>
</gene>
<accession>A0AA35RMW6</accession>
<dbReference type="Gene3D" id="2.20.70.10">
    <property type="match status" value="1"/>
</dbReference>
<dbReference type="AlphaFoldDB" id="A0AA35RMW6"/>
<dbReference type="PROSITE" id="PS50020">
    <property type="entry name" value="WW_DOMAIN_2"/>
    <property type="match status" value="1"/>
</dbReference>
<protein>
    <recommendedName>
        <fullName evidence="2">WW domain-containing protein</fullName>
    </recommendedName>
</protein>
<sequence length="210" mass="22860">MGKNKPLTGRKKTLQLSGARKLESGSPLSGRGIYTQTATNPASDPEISTESPSSQPVVVMATLQQLADMRVCVYTVGLVATVTDTLPGCFYLVHATSHRALFSLFLSRFSASEVQETVEQEEEKGKLADFMKAIHTLGSREDIEPPNEIGEDKESVNMAEQEPTLQSGAPSVGEVPTSFWHQVMDSNSNHPYYWSPVTNEVSWTLPDGGV</sequence>
<evidence type="ECO:0000313" key="3">
    <source>
        <dbReference type="EMBL" id="CAI8014480.1"/>
    </source>
</evidence>
<keyword evidence="4" id="KW-1185">Reference proteome</keyword>
<feature type="non-terminal residue" evidence="3">
    <location>
        <position position="210"/>
    </location>
</feature>
<dbReference type="EMBL" id="CASHTH010001364">
    <property type="protein sequence ID" value="CAI8014480.1"/>
    <property type="molecule type" value="Genomic_DNA"/>
</dbReference>
<evidence type="ECO:0000256" key="1">
    <source>
        <dbReference type="SAM" id="MobiDB-lite"/>
    </source>
</evidence>
<name>A0AA35RMW6_GEOBA</name>
<feature type="domain" description="WW" evidence="2">
    <location>
        <begin position="180"/>
        <end position="208"/>
    </location>
</feature>
<organism evidence="3 4">
    <name type="scientific">Geodia barretti</name>
    <name type="common">Barrett's horny sponge</name>
    <dbReference type="NCBI Taxonomy" id="519541"/>
    <lineage>
        <taxon>Eukaryota</taxon>
        <taxon>Metazoa</taxon>
        <taxon>Porifera</taxon>
        <taxon>Demospongiae</taxon>
        <taxon>Heteroscleromorpha</taxon>
        <taxon>Tetractinellida</taxon>
        <taxon>Astrophorina</taxon>
        <taxon>Geodiidae</taxon>
        <taxon>Geodia</taxon>
    </lineage>
</organism>
<evidence type="ECO:0000313" key="4">
    <source>
        <dbReference type="Proteomes" id="UP001174909"/>
    </source>
</evidence>
<comment type="caution">
    <text evidence="3">The sequence shown here is derived from an EMBL/GenBank/DDBJ whole genome shotgun (WGS) entry which is preliminary data.</text>
</comment>
<reference evidence="3" key="1">
    <citation type="submission" date="2023-03" db="EMBL/GenBank/DDBJ databases">
        <authorList>
            <person name="Steffen K."/>
            <person name="Cardenas P."/>
        </authorList>
    </citation>
    <scope>NUCLEOTIDE SEQUENCE</scope>
</reference>
<feature type="compositionally biased region" description="Polar residues" evidence="1">
    <location>
        <begin position="34"/>
        <end position="54"/>
    </location>
</feature>
<feature type="region of interest" description="Disordered" evidence="1">
    <location>
        <begin position="1"/>
        <end position="54"/>
    </location>
</feature>
<dbReference type="InterPro" id="IPR001202">
    <property type="entry name" value="WW_dom"/>
</dbReference>
<dbReference type="Proteomes" id="UP001174909">
    <property type="component" value="Unassembled WGS sequence"/>
</dbReference>
<feature type="region of interest" description="Disordered" evidence="1">
    <location>
        <begin position="141"/>
        <end position="172"/>
    </location>
</feature>
<evidence type="ECO:0000259" key="2">
    <source>
        <dbReference type="PROSITE" id="PS50020"/>
    </source>
</evidence>